<dbReference type="GO" id="GO:0005524">
    <property type="term" value="F:ATP binding"/>
    <property type="evidence" value="ECO:0007669"/>
    <property type="project" value="UniProtKB-KW"/>
</dbReference>
<comment type="caution">
    <text evidence="4">The sequence shown here is derived from an EMBL/GenBank/DDBJ whole genome shotgun (WGS) entry which is preliminary data.</text>
</comment>
<sequence length="166" mass="17769">MRTGSLLGVMDLVGAPESVSIAREFVKAKLGKDHPALDDVTLLVSELVTNSVLHSNSRNGGRITLALADCRDLVHVDVVDAGGEAAPEVRADMYAEGGRGLMLVETLSYRWAVHDDAAGRTVWFQVKYEPAHGTPSSPWQRESADPACESHASVGVDPLPAEEVRP</sequence>
<dbReference type="EMBL" id="JBHTCG010000002">
    <property type="protein sequence ID" value="MFC7381533.1"/>
    <property type="molecule type" value="Genomic_DNA"/>
</dbReference>
<dbReference type="Gene3D" id="3.30.565.10">
    <property type="entry name" value="Histidine kinase-like ATPase, C-terminal domain"/>
    <property type="match status" value="1"/>
</dbReference>
<dbReference type="InterPro" id="IPR036890">
    <property type="entry name" value="HATPase_C_sf"/>
</dbReference>
<dbReference type="Pfam" id="PF13581">
    <property type="entry name" value="HATPase_c_2"/>
    <property type="match status" value="1"/>
</dbReference>
<dbReference type="Proteomes" id="UP001596496">
    <property type="component" value="Unassembled WGS sequence"/>
</dbReference>
<dbReference type="CDD" id="cd16936">
    <property type="entry name" value="HATPase_RsbW-like"/>
    <property type="match status" value="1"/>
</dbReference>
<keyword evidence="5" id="KW-1185">Reference proteome</keyword>
<keyword evidence="1" id="KW-0808">Transferase</keyword>
<evidence type="ECO:0000313" key="5">
    <source>
        <dbReference type="Proteomes" id="UP001596496"/>
    </source>
</evidence>
<name>A0ABW2P170_9ACTN</name>
<dbReference type="PANTHER" id="PTHR35526:SF3">
    <property type="entry name" value="ANTI-SIGMA-F FACTOR RSBW"/>
    <property type="match status" value="1"/>
</dbReference>
<evidence type="ECO:0000313" key="4">
    <source>
        <dbReference type="EMBL" id="MFC7381533.1"/>
    </source>
</evidence>
<dbReference type="RefSeq" id="WP_380824466.1">
    <property type="nucleotide sequence ID" value="NZ_JBHTCG010000002.1"/>
</dbReference>
<evidence type="ECO:0000256" key="1">
    <source>
        <dbReference type="ARBA" id="ARBA00022527"/>
    </source>
</evidence>
<dbReference type="PANTHER" id="PTHR35526">
    <property type="entry name" value="ANTI-SIGMA-F FACTOR RSBW-RELATED"/>
    <property type="match status" value="1"/>
</dbReference>
<keyword evidence="4" id="KW-0547">Nucleotide-binding</keyword>
<reference evidence="5" key="1">
    <citation type="journal article" date="2019" name="Int. J. Syst. Evol. Microbiol.">
        <title>The Global Catalogue of Microorganisms (GCM) 10K type strain sequencing project: providing services to taxonomists for standard genome sequencing and annotation.</title>
        <authorList>
            <consortium name="The Broad Institute Genomics Platform"/>
            <consortium name="The Broad Institute Genome Sequencing Center for Infectious Disease"/>
            <person name="Wu L."/>
            <person name="Ma J."/>
        </authorList>
    </citation>
    <scope>NUCLEOTIDE SEQUENCE [LARGE SCALE GENOMIC DNA]</scope>
    <source>
        <strain evidence="5">CECT 7649</strain>
    </source>
</reference>
<keyword evidence="1" id="KW-0418">Kinase</keyword>
<dbReference type="InterPro" id="IPR003594">
    <property type="entry name" value="HATPase_dom"/>
</dbReference>
<keyword evidence="4" id="KW-0067">ATP-binding</keyword>
<feature type="region of interest" description="Disordered" evidence="2">
    <location>
        <begin position="133"/>
        <end position="166"/>
    </location>
</feature>
<gene>
    <name evidence="4" type="ORF">ACFQSB_04885</name>
</gene>
<evidence type="ECO:0000256" key="2">
    <source>
        <dbReference type="SAM" id="MobiDB-lite"/>
    </source>
</evidence>
<evidence type="ECO:0000259" key="3">
    <source>
        <dbReference type="Pfam" id="PF13581"/>
    </source>
</evidence>
<organism evidence="4 5">
    <name type="scientific">Sphaerisporangium rhizosphaerae</name>
    <dbReference type="NCBI Taxonomy" id="2269375"/>
    <lineage>
        <taxon>Bacteria</taxon>
        <taxon>Bacillati</taxon>
        <taxon>Actinomycetota</taxon>
        <taxon>Actinomycetes</taxon>
        <taxon>Streptosporangiales</taxon>
        <taxon>Streptosporangiaceae</taxon>
        <taxon>Sphaerisporangium</taxon>
    </lineage>
</organism>
<keyword evidence="1" id="KW-0723">Serine/threonine-protein kinase</keyword>
<dbReference type="SUPFAM" id="SSF55874">
    <property type="entry name" value="ATPase domain of HSP90 chaperone/DNA topoisomerase II/histidine kinase"/>
    <property type="match status" value="1"/>
</dbReference>
<feature type="domain" description="Histidine kinase/HSP90-like ATPase" evidence="3">
    <location>
        <begin position="16"/>
        <end position="125"/>
    </location>
</feature>
<protein>
    <submittedName>
        <fullName evidence="4">ATP-binding protein</fullName>
    </submittedName>
</protein>
<dbReference type="InterPro" id="IPR050267">
    <property type="entry name" value="Anti-sigma-factor_SerPK"/>
</dbReference>
<accession>A0ABW2P170</accession>
<proteinExistence type="predicted"/>